<dbReference type="AlphaFoldDB" id="A0A939F5A0"/>
<protein>
    <submittedName>
        <fullName evidence="2">Transposase</fullName>
    </submittedName>
</protein>
<evidence type="ECO:0000313" key="3">
    <source>
        <dbReference type="Proteomes" id="UP000664167"/>
    </source>
</evidence>
<dbReference type="PANTHER" id="PTHR33498:SF1">
    <property type="entry name" value="TRANSPOSASE FOR INSERTION SEQUENCE ELEMENT IS1557"/>
    <property type="match status" value="1"/>
</dbReference>
<accession>A0A939F5A0</accession>
<comment type="caution">
    <text evidence="2">The sequence shown here is derived from an EMBL/GenBank/DDBJ whole genome shotgun (WGS) entry which is preliminary data.</text>
</comment>
<dbReference type="Proteomes" id="UP000664167">
    <property type="component" value="Unassembled WGS sequence"/>
</dbReference>
<dbReference type="Pfam" id="PF01610">
    <property type="entry name" value="DDE_Tnp_ISL3"/>
    <property type="match status" value="1"/>
</dbReference>
<evidence type="ECO:0000313" key="2">
    <source>
        <dbReference type="EMBL" id="MBO0511913.1"/>
    </source>
</evidence>
<gene>
    <name evidence="2" type="ORF">J0695_08800</name>
</gene>
<proteinExistence type="predicted"/>
<dbReference type="EMBL" id="JAFLRJ010000076">
    <property type="protein sequence ID" value="MBO0511913.1"/>
    <property type="molecule type" value="Genomic_DNA"/>
</dbReference>
<reference evidence="2" key="1">
    <citation type="submission" date="2021-03" db="EMBL/GenBank/DDBJ databases">
        <title>Streptomyces poriferae sp. nov., a novel marine sponge-derived Actinobacteria species with anti-MRSA activity.</title>
        <authorList>
            <person name="Sandoval-Powers M."/>
            <person name="Kralova S."/>
            <person name="Nguyen G.-S."/>
            <person name="Fawwal D."/>
            <person name="Degnes K."/>
            <person name="Klinkenberg G."/>
            <person name="Sletta H."/>
            <person name="Wentzel A."/>
            <person name="Liles M.R."/>
        </authorList>
    </citation>
    <scope>NUCLEOTIDE SEQUENCE</scope>
    <source>
        <strain evidence="2">DSM 41794</strain>
    </source>
</reference>
<organism evidence="2 3">
    <name type="scientific">Streptomyces beijiangensis</name>
    <dbReference type="NCBI Taxonomy" id="163361"/>
    <lineage>
        <taxon>Bacteria</taxon>
        <taxon>Bacillati</taxon>
        <taxon>Actinomycetota</taxon>
        <taxon>Actinomycetes</taxon>
        <taxon>Kitasatosporales</taxon>
        <taxon>Streptomycetaceae</taxon>
        <taxon>Streptomyces</taxon>
    </lineage>
</organism>
<dbReference type="RefSeq" id="WP_206961321.1">
    <property type="nucleotide sequence ID" value="NZ_JBHUGE010000030.1"/>
</dbReference>
<evidence type="ECO:0000259" key="1">
    <source>
        <dbReference type="Pfam" id="PF01610"/>
    </source>
</evidence>
<dbReference type="InterPro" id="IPR002560">
    <property type="entry name" value="Transposase_DDE"/>
</dbReference>
<name>A0A939F5A0_9ACTN</name>
<dbReference type="PANTHER" id="PTHR33498">
    <property type="entry name" value="TRANSPOSASE FOR INSERTION SEQUENCE ELEMENT IS1557"/>
    <property type="match status" value="1"/>
</dbReference>
<dbReference type="InterPro" id="IPR047951">
    <property type="entry name" value="Transpos_ISL3"/>
</dbReference>
<keyword evidence="3" id="KW-1185">Reference proteome</keyword>
<sequence length="90" mass="9840">MLILYGPCRRVLGVDDFATRRGQHYGTVLIDCETGQPLDLLPGRDAVTLAEWLSENPGSEIICRDRAGAYADGARTGAPNAHRRDNSRSL</sequence>
<feature type="domain" description="Transposase IS204/IS1001/IS1096/IS1165 DDE" evidence="1">
    <location>
        <begin position="12"/>
        <end position="82"/>
    </location>
</feature>